<dbReference type="PANTHER" id="PTHR36919">
    <property type="entry name" value="BLR1215 PROTEIN"/>
    <property type="match status" value="1"/>
</dbReference>
<keyword evidence="4" id="KW-1185">Reference proteome</keyword>
<dbReference type="InterPro" id="IPR019223">
    <property type="entry name" value="DUF2147"/>
</dbReference>
<keyword evidence="1" id="KW-0732">Signal</keyword>
<feature type="domain" description="DUF2147" evidence="2">
    <location>
        <begin position="25"/>
        <end position="142"/>
    </location>
</feature>
<proteinExistence type="predicted"/>
<sequence>MKKLLVTLTFAVACTAVGFAQSVAGKWKTFDDKTGEAKSIVEITEVNGKLQGKIIEVLNPAKKNNVCTECKGADKGKKLEGLTIIKNMDKDGAEYSGGKILDPTNGKEYSCIIKLNKDNADKLDVRGYIGMSFAGRTQYWTRVK</sequence>
<evidence type="ECO:0000313" key="3">
    <source>
        <dbReference type="EMBL" id="UYW02173.1"/>
    </source>
</evidence>
<name>A0ABY6M3X6_9FLAO</name>
<feature type="chain" id="PRO_5045661756" evidence="1">
    <location>
        <begin position="21"/>
        <end position="144"/>
    </location>
</feature>
<dbReference type="Pfam" id="PF09917">
    <property type="entry name" value="DUF2147"/>
    <property type="match status" value="1"/>
</dbReference>
<dbReference type="RefSeq" id="WP_264434670.1">
    <property type="nucleotide sequence ID" value="NZ_CP081495.1"/>
</dbReference>
<dbReference type="Proteomes" id="UP001163328">
    <property type="component" value="Chromosome"/>
</dbReference>
<evidence type="ECO:0000259" key="2">
    <source>
        <dbReference type="Pfam" id="PF09917"/>
    </source>
</evidence>
<organism evidence="3 4">
    <name type="scientific">Flavobacterium agricola</name>
    <dbReference type="NCBI Taxonomy" id="2870839"/>
    <lineage>
        <taxon>Bacteria</taxon>
        <taxon>Pseudomonadati</taxon>
        <taxon>Bacteroidota</taxon>
        <taxon>Flavobacteriia</taxon>
        <taxon>Flavobacteriales</taxon>
        <taxon>Flavobacteriaceae</taxon>
        <taxon>Flavobacterium</taxon>
    </lineage>
</organism>
<gene>
    <name evidence="3" type="ORF">K5I29_04525</name>
</gene>
<feature type="signal peptide" evidence="1">
    <location>
        <begin position="1"/>
        <end position="20"/>
    </location>
</feature>
<reference evidence="3" key="1">
    <citation type="submission" date="2021-08" db="EMBL/GenBank/DDBJ databases">
        <title>Flavobacterium sp. strain CC-SYL302.</title>
        <authorList>
            <person name="Lin S.-Y."/>
            <person name="Lee T.-H."/>
            <person name="Young C.-C."/>
        </authorList>
    </citation>
    <scope>NUCLEOTIDE SEQUENCE</scope>
    <source>
        <strain evidence="3">CC-SYL302</strain>
    </source>
</reference>
<dbReference type="Gene3D" id="2.40.128.520">
    <property type="match status" value="1"/>
</dbReference>
<evidence type="ECO:0000256" key="1">
    <source>
        <dbReference type="SAM" id="SignalP"/>
    </source>
</evidence>
<evidence type="ECO:0000313" key="4">
    <source>
        <dbReference type="Proteomes" id="UP001163328"/>
    </source>
</evidence>
<protein>
    <submittedName>
        <fullName evidence="3">DUF2147 domain-containing protein</fullName>
    </submittedName>
</protein>
<dbReference type="EMBL" id="CP081495">
    <property type="protein sequence ID" value="UYW02173.1"/>
    <property type="molecule type" value="Genomic_DNA"/>
</dbReference>
<dbReference type="PANTHER" id="PTHR36919:SF3">
    <property type="entry name" value="BLL5882 PROTEIN"/>
    <property type="match status" value="1"/>
</dbReference>
<accession>A0ABY6M3X6</accession>